<protein>
    <submittedName>
        <fullName evidence="1">Uncharacterized protein</fullName>
    </submittedName>
</protein>
<dbReference type="AlphaFoldDB" id="A0A7W7ZJH7"/>
<evidence type="ECO:0000313" key="2">
    <source>
        <dbReference type="Proteomes" id="UP000540989"/>
    </source>
</evidence>
<sequence>MFKKILDLGYRDGAFVDEAVEARIGRTNVLPNCTDLIFTIASLSLHIEPDQPVDEQATSDAVDDLRTFLLRTLIVLVERWTAGFRRSWNALSGQSSELWHTA</sequence>
<comment type="caution">
    <text evidence="1">The sequence shown here is derived from an EMBL/GenBank/DDBJ whole genome shotgun (WGS) entry which is preliminary data.</text>
</comment>
<evidence type="ECO:0000313" key="1">
    <source>
        <dbReference type="EMBL" id="MBB5060883.1"/>
    </source>
</evidence>
<keyword evidence="2" id="KW-1185">Reference proteome</keyword>
<proteinExistence type="predicted"/>
<dbReference type="EMBL" id="JACHIP010000021">
    <property type="protein sequence ID" value="MBB5060883.1"/>
    <property type="molecule type" value="Genomic_DNA"/>
</dbReference>
<name>A0A7W7ZJH7_9BACT</name>
<reference evidence="1 2" key="1">
    <citation type="submission" date="2020-08" db="EMBL/GenBank/DDBJ databases">
        <title>Genomic Encyclopedia of Type Strains, Phase IV (KMG-V): Genome sequencing to study the core and pangenomes of soil and plant-associated prokaryotes.</title>
        <authorList>
            <person name="Whitman W."/>
        </authorList>
    </citation>
    <scope>NUCLEOTIDE SEQUENCE [LARGE SCALE GENOMIC DNA]</scope>
    <source>
        <strain evidence="1 2">M8UP14</strain>
    </source>
</reference>
<organism evidence="1 2">
    <name type="scientific">Granulicella aggregans</name>
    <dbReference type="NCBI Taxonomy" id="474949"/>
    <lineage>
        <taxon>Bacteria</taxon>
        <taxon>Pseudomonadati</taxon>
        <taxon>Acidobacteriota</taxon>
        <taxon>Terriglobia</taxon>
        <taxon>Terriglobales</taxon>
        <taxon>Acidobacteriaceae</taxon>
        <taxon>Granulicella</taxon>
    </lineage>
</organism>
<dbReference type="Proteomes" id="UP000540989">
    <property type="component" value="Unassembled WGS sequence"/>
</dbReference>
<gene>
    <name evidence="1" type="ORF">HDF16_005619</name>
</gene>
<accession>A0A7W7ZJH7</accession>